<feature type="transmembrane region" description="Helical" evidence="9">
    <location>
        <begin position="163"/>
        <end position="183"/>
    </location>
</feature>
<dbReference type="PANTHER" id="PTHR48021">
    <property type="match status" value="1"/>
</dbReference>
<dbReference type="CDD" id="cd17358">
    <property type="entry name" value="MFS_GLUT6_8_Class3_like"/>
    <property type="match status" value="1"/>
</dbReference>
<evidence type="ECO:0000259" key="10">
    <source>
        <dbReference type="PROSITE" id="PS50850"/>
    </source>
</evidence>
<evidence type="ECO:0000256" key="6">
    <source>
        <dbReference type="ARBA" id="ARBA00022989"/>
    </source>
</evidence>
<evidence type="ECO:0000256" key="8">
    <source>
        <dbReference type="SAM" id="MobiDB-lite"/>
    </source>
</evidence>
<feature type="transmembrane region" description="Helical" evidence="9">
    <location>
        <begin position="104"/>
        <end position="124"/>
    </location>
</feature>
<dbReference type="InterPro" id="IPR005829">
    <property type="entry name" value="Sugar_transporter_CS"/>
</dbReference>
<dbReference type="PROSITE" id="PS50850">
    <property type="entry name" value="MFS"/>
    <property type="match status" value="1"/>
</dbReference>
<feature type="transmembrane region" description="Helical" evidence="9">
    <location>
        <begin position="274"/>
        <end position="298"/>
    </location>
</feature>
<feature type="compositionally biased region" description="Basic and acidic residues" evidence="8">
    <location>
        <begin position="477"/>
        <end position="496"/>
    </location>
</feature>
<dbReference type="AlphaFoldDB" id="A0A7R9AN79"/>
<dbReference type="InterPro" id="IPR050549">
    <property type="entry name" value="MFS_Trehalose_Transporter"/>
</dbReference>
<keyword evidence="2" id="KW-0813">Transport</keyword>
<keyword evidence="6 9" id="KW-1133">Transmembrane helix</keyword>
<accession>A0A7R9AN79</accession>
<evidence type="ECO:0000256" key="3">
    <source>
        <dbReference type="ARBA" id="ARBA00022475"/>
    </source>
</evidence>
<dbReference type="InterPro" id="IPR044775">
    <property type="entry name" value="MFS_ERD6/Tret1-like"/>
</dbReference>
<dbReference type="FunFam" id="1.20.1250.20:FF:000218">
    <property type="entry name" value="facilitated trehalose transporter Tret1"/>
    <property type="match status" value="1"/>
</dbReference>
<keyword evidence="4" id="KW-0762">Sugar transport</keyword>
<evidence type="ECO:0000256" key="5">
    <source>
        <dbReference type="ARBA" id="ARBA00022692"/>
    </source>
</evidence>
<evidence type="ECO:0000256" key="4">
    <source>
        <dbReference type="ARBA" id="ARBA00022597"/>
    </source>
</evidence>
<dbReference type="InterPro" id="IPR020846">
    <property type="entry name" value="MFS_dom"/>
</dbReference>
<dbReference type="InterPro" id="IPR005828">
    <property type="entry name" value="MFS_sugar_transport-like"/>
</dbReference>
<feature type="region of interest" description="Disordered" evidence="8">
    <location>
        <begin position="477"/>
        <end position="510"/>
    </location>
</feature>
<feature type="region of interest" description="Disordered" evidence="8">
    <location>
        <begin position="1"/>
        <end position="22"/>
    </location>
</feature>
<dbReference type="PROSITE" id="PS00217">
    <property type="entry name" value="SUGAR_TRANSPORT_2"/>
    <property type="match status" value="1"/>
</dbReference>
<feature type="transmembrane region" description="Helical" evidence="9">
    <location>
        <begin position="407"/>
        <end position="429"/>
    </location>
</feature>
<evidence type="ECO:0000313" key="11">
    <source>
        <dbReference type="EMBL" id="CAD7256809.1"/>
    </source>
</evidence>
<dbReference type="PANTHER" id="PTHR48021:SF33">
    <property type="entry name" value="AT22075P-RELATED"/>
    <property type="match status" value="1"/>
</dbReference>
<keyword evidence="3" id="KW-1003">Cell membrane</keyword>
<feature type="transmembrane region" description="Helical" evidence="9">
    <location>
        <begin position="372"/>
        <end position="395"/>
    </location>
</feature>
<keyword evidence="5 9" id="KW-0812">Transmembrane</keyword>
<feature type="transmembrane region" description="Helical" evidence="9">
    <location>
        <begin position="130"/>
        <end position="151"/>
    </location>
</feature>
<dbReference type="PROSITE" id="PS00216">
    <property type="entry name" value="SUGAR_TRANSPORT_1"/>
    <property type="match status" value="1"/>
</dbReference>
<dbReference type="Pfam" id="PF00083">
    <property type="entry name" value="Sugar_tr"/>
    <property type="match status" value="1"/>
</dbReference>
<dbReference type="PRINTS" id="PR00171">
    <property type="entry name" value="SUGRTRNSPORT"/>
</dbReference>
<feature type="transmembrane region" description="Helical" evidence="9">
    <location>
        <begin position="339"/>
        <end position="360"/>
    </location>
</feature>
<organism evidence="11">
    <name type="scientific">Timema shepardi</name>
    <name type="common">Walking stick</name>
    <dbReference type="NCBI Taxonomy" id="629360"/>
    <lineage>
        <taxon>Eukaryota</taxon>
        <taxon>Metazoa</taxon>
        <taxon>Ecdysozoa</taxon>
        <taxon>Arthropoda</taxon>
        <taxon>Hexapoda</taxon>
        <taxon>Insecta</taxon>
        <taxon>Pterygota</taxon>
        <taxon>Neoptera</taxon>
        <taxon>Polyneoptera</taxon>
        <taxon>Phasmatodea</taxon>
        <taxon>Timematodea</taxon>
        <taxon>Timematoidea</taxon>
        <taxon>Timematidae</taxon>
        <taxon>Timema</taxon>
    </lineage>
</organism>
<feature type="transmembrane region" description="Helical" evidence="9">
    <location>
        <begin position="189"/>
        <end position="208"/>
    </location>
</feature>
<gene>
    <name evidence="11" type="ORF">TSIB3V08_LOCUS1084</name>
</gene>
<keyword evidence="7 9" id="KW-0472">Membrane</keyword>
<dbReference type="EMBL" id="OC000295">
    <property type="protein sequence ID" value="CAD7256809.1"/>
    <property type="molecule type" value="Genomic_DNA"/>
</dbReference>
<feature type="transmembrane region" description="Helical" evidence="9">
    <location>
        <begin position="441"/>
        <end position="459"/>
    </location>
</feature>
<feature type="transmembrane region" description="Helical" evidence="9">
    <location>
        <begin position="310"/>
        <end position="332"/>
    </location>
</feature>
<sequence length="510" mass="56048">MGDKLGDESLETETLTASRPEAKPTSKTRQFIAAIVINLYAFSQGTVIGWLAPTEPLLMSDESPIGGKPLTHENVSWLGSLVCFGAILVIPIASFISNKYSRKMTGYLMALPLIPAWTMVILAQSPSMLYAARFIAGLGCGGGTVSIPQFVHEIAEDSIRGEVGTYIALFFNSGVLFTFIVGSYVSYKVLGYVLLAVTLIYLATFTLIPESPHYFISIGNTAKARQSLEWLRGKNNPDVEREIERMTRRARELDGRRSIRDIIRELTSKGTIKGLIIGVGVCANLQLSGVLAVLSYTVNIFKDAGVNMSPYAATIIIASIQIIATYGSSVLVDRLGRRILLISSNSLIVVCLGILGGYFYLKQSLDVSGFNWVPLAALSLFVIVVAFGAGSLCFLIISEIFSENVRIVAQTICLVSFWTLMFLVIKLFPTFVNMFGLHGCFWFYASCCGSAILFVYFFIPETKNRSLESILKELNGDKDTEEDNERKALKEEDKDIGQPGPSATKRPRRF</sequence>
<dbReference type="InterPro" id="IPR003663">
    <property type="entry name" value="Sugar/inositol_transpt"/>
</dbReference>
<dbReference type="GO" id="GO:0051119">
    <property type="term" value="F:sugar transmembrane transporter activity"/>
    <property type="evidence" value="ECO:0007669"/>
    <property type="project" value="InterPro"/>
</dbReference>
<feature type="domain" description="Major facilitator superfamily (MFS) profile" evidence="10">
    <location>
        <begin position="29"/>
        <end position="463"/>
    </location>
</feature>
<feature type="transmembrane region" description="Helical" evidence="9">
    <location>
        <begin position="31"/>
        <end position="52"/>
    </location>
</feature>
<proteinExistence type="predicted"/>
<evidence type="ECO:0000256" key="2">
    <source>
        <dbReference type="ARBA" id="ARBA00022448"/>
    </source>
</evidence>
<evidence type="ECO:0000256" key="9">
    <source>
        <dbReference type="SAM" id="Phobius"/>
    </source>
</evidence>
<evidence type="ECO:0000256" key="1">
    <source>
        <dbReference type="ARBA" id="ARBA00004651"/>
    </source>
</evidence>
<evidence type="ECO:0000256" key="7">
    <source>
        <dbReference type="ARBA" id="ARBA00023136"/>
    </source>
</evidence>
<name>A0A7R9AN79_TIMSH</name>
<dbReference type="GO" id="GO:0005886">
    <property type="term" value="C:plasma membrane"/>
    <property type="evidence" value="ECO:0007669"/>
    <property type="project" value="UniProtKB-SubCell"/>
</dbReference>
<feature type="transmembrane region" description="Helical" evidence="9">
    <location>
        <begin position="77"/>
        <end position="97"/>
    </location>
</feature>
<comment type="subcellular location">
    <subcellularLocation>
        <location evidence="1">Cell membrane</location>
        <topology evidence="1">Multi-pass membrane protein</topology>
    </subcellularLocation>
</comment>
<reference evidence="11" key="1">
    <citation type="submission" date="2020-11" db="EMBL/GenBank/DDBJ databases">
        <authorList>
            <person name="Tran Van P."/>
        </authorList>
    </citation>
    <scope>NUCLEOTIDE SEQUENCE</scope>
</reference>
<dbReference type="SUPFAM" id="SSF103473">
    <property type="entry name" value="MFS general substrate transporter"/>
    <property type="match status" value="1"/>
</dbReference>
<protein>
    <recommendedName>
        <fullName evidence="10">Major facilitator superfamily (MFS) profile domain-containing protein</fullName>
    </recommendedName>
</protein>
<dbReference type="InterPro" id="IPR036259">
    <property type="entry name" value="MFS_trans_sf"/>
</dbReference>
<dbReference type="Gene3D" id="1.20.1250.20">
    <property type="entry name" value="MFS general substrate transporter like domains"/>
    <property type="match status" value="1"/>
</dbReference>